<dbReference type="Proteomes" id="UP000320679">
    <property type="component" value="Unassembled WGS sequence"/>
</dbReference>
<dbReference type="Pfam" id="PF14512">
    <property type="entry name" value="TM1586_NiRdase"/>
    <property type="match status" value="1"/>
</dbReference>
<evidence type="ECO:0000313" key="5">
    <source>
        <dbReference type="Proteomes" id="UP000320679"/>
    </source>
</evidence>
<evidence type="ECO:0000313" key="4">
    <source>
        <dbReference type="EMBL" id="TET48186.1"/>
    </source>
</evidence>
<dbReference type="GO" id="GO:0016491">
    <property type="term" value="F:oxidoreductase activity"/>
    <property type="evidence" value="ECO:0007669"/>
    <property type="project" value="UniProtKB-KW"/>
</dbReference>
<name>A0A523V078_UNCAE</name>
<dbReference type="InterPro" id="IPR029478">
    <property type="entry name" value="TM1586_NiRdase"/>
</dbReference>
<dbReference type="AlphaFoldDB" id="A0A523V078"/>
<keyword evidence="2" id="KW-0560">Oxidoreductase</keyword>
<organism evidence="4 5">
    <name type="scientific">Aerophobetes bacterium</name>
    <dbReference type="NCBI Taxonomy" id="2030807"/>
    <lineage>
        <taxon>Bacteria</taxon>
        <taxon>Candidatus Aerophobota</taxon>
    </lineage>
</organism>
<evidence type="ECO:0000259" key="3">
    <source>
        <dbReference type="Pfam" id="PF14512"/>
    </source>
</evidence>
<dbReference type="PANTHER" id="PTHR43673:SF10">
    <property type="entry name" value="NADH DEHYDROGENASE_NAD(P)H NITROREDUCTASE XCC3605-RELATED"/>
    <property type="match status" value="1"/>
</dbReference>
<comment type="similarity">
    <text evidence="1">Belongs to the nitroreductase family.</text>
</comment>
<dbReference type="InterPro" id="IPR000415">
    <property type="entry name" value="Nitroreductase-like"/>
</dbReference>
<dbReference type="PANTHER" id="PTHR43673">
    <property type="entry name" value="NAD(P)H NITROREDUCTASE YDGI-RELATED"/>
    <property type="match status" value="1"/>
</dbReference>
<dbReference type="EMBL" id="SOJK01000045">
    <property type="protein sequence ID" value="TET48186.1"/>
    <property type="molecule type" value="Genomic_DNA"/>
</dbReference>
<proteinExistence type="inferred from homology"/>
<dbReference type="Gene3D" id="3.40.109.10">
    <property type="entry name" value="NADH Oxidase"/>
    <property type="match status" value="1"/>
</dbReference>
<dbReference type="Gene3D" id="3.40.109.30">
    <property type="entry name" value="putative nitroreductase (tm1586), domain 2"/>
    <property type="match status" value="1"/>
</dbReference>
<accession>A0A523V078</accession>
<protein>
    <submittedName>
        <fullName evidence="4">Nitroreductase</fullName>
    </submittedName>
</protein>
<dbReference type="SUPFAM" id="SSF55469">
    <property type="entry name" value="FMN-dependent nitroreductase-like"/>
    <property type="match status" value="2"/>
</dbReference>
<gene>
    <name evidence="4" type="ORF">E3J59_01010</name>
</gene>
<sequence length="265" mass="29680">MDILFSRWHPAIEKRRSRRHFDPNLPLAPEALAALDKVCNQFAPFPHARSRLVTESAKSVFKGIIGSYGKIKDAPAFIAFIGNMDDPFVQEEVGYTGEGIILEATALGLNTCWVAGFFRPEIVASLIEVSNKERVLAVTPVGYARESESWEEKLMTRFGRSHNRLPLSKLVRGLPKEQWPDWVNVSLEAARLAPSAVNRQPWGFNVQDDSITVFVRTRGPRFNVSKRLDCGIAMLHLEVAAVNSGCKGEWELLPSPQVAKFKIRP</sequence>
<dbReference type="CDD" id="cd02062">
    <property type="entry name" value="Nitro_FMN_reductase"/>
    <property type="match status" value="1"/>
</dbReference>
<evidence type="ECO:0000256" key="1">
    <source>
        <dbReference type="ARBA" id="ARBA00007118"/>
    </source>
</evidence>
<reference evidence="4 5" key="1">
    <citation type="submission" date="2019-03" db="EMBL/GenBank/DDBJ databases">
        <title>Metabolic potential of uncultured bacteria and archaea associated with petroleum seepage in deep-sea sediments.</title>
        <authorList>
            <person name="Dong X."/>
            <person name="Hubert C."/>
        </authorList>
    </citation>
    <scope>NUCLEOTIDE SEQUENCE [LARGE SCALE GENOMIC DNA]</scope>
    <source>
        <strain evidence="4">E29_bin78</strain>
    </source>
</reference>
<evidence type="ECO:0000256" key="2">
    <source>
        <dbReference type="ARBA" id="ARBA00023002"/>
    </source>
</evidence>
<feature type="domain" description="Putative nitroreductase TM1586" evidence="3">
    <location>
        <begin position="10"/>
        <end position="241"/>
    </location>
</feature>
<comment type="caution">
    <text evidence="4">The sequence shown here is derived from an EMBL/GenBank/DDBJ whole genome shotgun (WGS) entry which is preliminary data.</text>
</comment>